<dbReference type="InterPro" id="IPR031552">
    <property type="entry name" value="ParE-like_toxin"/>
</dbReference>
<organism evidence="1">
    <name type="scientific">Candidatus Electrothrix aestuarii</name>
    <dbReference type="NCBI Taxonomy" id="3062594"/>
    <lineage>
        <taxon>Bacteria</taxon>
        <taxon>Pseudomonadati</taxon>
        <taxon>Thermodesulfobacteriota</taxon>
        <taxon>Desulfobulbia</taxon>
        <taxon>Desulfobulbales</taxon>
        <taxon>Desulfobulbaceae</taxon>
        <taxon>Candidatus Electrothrix</taxon>
    </lineage>
</organism>
<dbReference type="AlphaFoldDB" id="A0AAU8LUK2"/>
<dbReference type="InterPro" id="IPR035093">
    <property type="entry name" value="RelE/ParE_toxin_dom_sf"/>
</dbReference>
<reference evidence="1" key="2">
    <citation type="submission" date="2024-06" db="EMBL/GenBank/DDBJ databases">
        <authorList>
            <person name="Plum-Jensen L.E."/>
            <person name="Schramm A."/>
            <person name="Marshall I.P.G."/>
        </authorList>
    </citation>
    <scope>NUCLEOTIDE SEQUENCE</scope>
    <source>
        <strain evidence="1">Rat1</strain>
    </source>
</reference>
<gene>
    <name evidence="1" type="ORF">Q3M24_22185</name>
</gene>
<dbReference type="KEGG" id="eaj:Q3M24_22185"/>
<protein>
    <submittedName>
        <fullName evidence="1">Type II toxin-antitoxin system RelE/ParE family toxin</fullName>
    </submittedName>
</protein>
<evidence type="ECO:0000313" key="1">
    <source>
        <dbReference type="EMBL" id="XCN72952.1"/>
    </source>
</evidence>
<accession>A0AAU8LUK2</accession>
<dbReference type="SUPFAM" id="SSF143011">
    <property type="entry name" value="RelE-like"/>
    <property type="match status" value="1"/>
</dbReference>
<sequence>MSDLKEIIQSPVFAKQKKKLKSRQRKDLDAAVRAIFDDPTVGTMKLGDLSGVQVYKYTSSSQQILLAYEVSGESLFLYAFGSHQNFYRDLKKYLHS</sequence>
<proteinExistence type="predicted"/>
<dbReference type="Pfam" id="PF15781">
    <property type="entry name" value="ParE-like_toxin"/>
    <property type="match status" value="1"/>
</dbReference>
<reference evidence="1" key="1">
    <citation type="journal article" date="2024" name="Syst. Appl. Microbiol.">
        <title>First single-strain enrichments of Electrothrix cable bacteria, description of E. aestuarii sp. nov. and E. rattekaaiensis sp. nov., and proposal of a cable bacteria taxonomy following the rules of the SeqCode.</title>
        <authorList>
            <person name="Plum-Jensen L.E."/>
            <person name="Schramm A."/>
            <person name="Marshall I.P.G."/>
        </authorList>
    </citation>
    <scope>NUCLEOTIDE SEQUENCE</scope>
    <source>
        <strain evidence="1">Rat1</strain>
    </source>
</reference>
<dbReference type="EMBL" id="CP159373">
    <property type="protein sequence ID" value="XCN72952.1"/>
    <property type="molecule type" value="Genomic_DNA"/>
</dbReference>
<name>A0AAU8LUK2_9BACT</name>